<dbReference type="GO" id="GO:0005886">
    <property type="term" value="C:plasma membrane"/>
    <property type="evidence" value="ECO:0007669"/>
    <property type="project" value="UniProtKB-SubCell"/>
</dbReference>
<feature type="chain" id="PRO_5022682863" evidence="7">
    <location>
        <begin position="18"/>
        <end position="211"/>
    </location>
</feature>
<dbReference type="EMBL" id="CP042304">
    <property type="protein sequence ID" value="QDZ10939.1"/>
    <property type="molecule type" value="Genomic_DNA"/>
</dbReference>
<proteinExistence type="predicted"/>
<keyword evidence="4 6" id="KW-1133">Transmembrane helix</keyword>
<protein>
    <submittedName>
        <fullName evidence="8">LysE family translocator</fullName>
    </submittedName>
</protein>
<feature type="transmembrane region" description="Helical" evidence="6">
    <location>
        <begin position="118"/>
        <end position="141"/>
    </location>
</feature>
<evidence type="ECO:0000256" key="5">
    <source>
        <dbReference type="ARBA" id="ARBA00023136"/>
    </source>
</evidence>
<evidence type="ECO:0000256" key="1">
    <source>
        <dbReference type="ARBA" id="ARBA00004651"/>
    </source>
</evidence>
<accession>A0A5B8LSW0</accession>
<keyword evidence="7" id="KW-0732">Signal</keyword>
<keyword evidence="9" id="KW-1185">Reference proteome</keyword>
<dbReference type="PANTHER" id="PTHR30086:SF19">
    <property type="entry name" value="THREONINE EFFLUX PROTEIN"/>
    <property type="match status" value="1"/>
</dbReference>
<dbReference type="AlphaFoldDB" id="A0A5B8LSW0"/>
<evidence type="ECO:0000256" key="2">
    <source>
        <dbReference type="ARBA" id="ARBA00022475"/>
    </source>
</evidence>
<sequence length="211" mass="22209">MLQSFLLVLLGVAAAQASPGPNMFAVIETALGRGRRSALLVVAGIASGTLVWAALASLGLGAVFAAVPALLTALKFIGGAYLCYLGFRALRAVLRGGEATLRAETRAVSDLAAWRRGFFVVMTNPKALMMWLALATFLFGTGLNPGQVLLVGPVVALSATLIYGFYGVMFSTGFASRGYARFWRWIEAAFGTAFSALGITLLISGLRDIRP</sequence>
<evidence type="ECO:0000313" key="8">
    <source>
        <dbReference type="EMBL" id="QDZ10939.1"/>
    </source>
</evidence>
<feature type="signal peptide" evidence="7">
    <location>
        <begin position="1"/>
        <end position="17"/>
    </location>
</feature>
<evidence type="ECO:0000256" key="3">
    <source>
        <dbReference type="ARBA" id="ARBA00022692"/>
    </source>
</evidence>
<feature type="transmembrane region" description="Helical" evidence="6">
    <location>
        <begin position="37"/>
        <end position="55"/>
    </location>
</feature>
<feature type="transmembrane region" description="Helical" evidence="6">
    <location>
        <begin position="148"/>
        <end position="170"/>
    </location>
</feature>
<evidence type="ECO:0000256" key="7">
    <source>
        <dbReference type="SAM" id="SignalP"/>
    </source>
</evidence>
<comment type="subcellular location">
    <subcellularLocation>
        <location evidence="1">Cell membrane</location>
        <topology evidence="1">Multi-pass membrane protein</topology>
    </subcellularLocation>
</comment>
<organism evidence="8 9">
    <name type="scientific">Devosia ginsengisoli</name>
    <dbReference type="NCBI Taxonomy" id="400770"/>
    <lineage>
        <taxon>Bacteria</taxon>
        <taxon>Pseudomonadati</taxon>
        <taxon>Pseudomonadota</taxon>
        <taxon>Alphaproteobacteria</taxon>
        <taxon>Hyphomicrobiales</taxon>
        <taxon>Devosiaceae</taxon>
        <taxon>Devosia</taxon>
    </lineage>
</organism>
<keyword evidence="2" id="KW-1003">Cell membrane</keyword>
<evidence type="ECO:0000313" key="9">
    <source>
        <dbReference type="Proteomes" id="UP000315364"/>
    </source>
</evidence>
<dbReference type="OrthoDB" id="7346064at2"/>
<keyword evidence="3 6" id="KW-0812">Transmembrane</keyword>
<dbReference type="Proteomes" id="UP000315364">
    <property type="component" value="Chromosome"/>
</dbReference>
<reference evidence="8 9" key="1">
    <citation type="submission" date="2019-07" db="EMBL/GenBank/DDBJ databases">
        <title>Full genome sequence of Devosia sp. Gsoil 520.</title>
        <authorList>
            <person name="Im W.-T."/>
        </authorList>
    </citation>
    <scope>NUCLEOTIDE SEQUENCE [LARGE SCALE GENOMIC DNA]</scope>
    <source>
        <strain evidence="8 9">Gsoil 520</strain>
    </source>
</reference>
<dbReference type="InterPro" id="IPR001123">
    <property type="entry name" value="LeuE-type"/>
</dbReference>
<dbReference type="Pfam" id="PF01810">
    <property type="entry name" value="LysE"/>
    <property type="match status" value="1"/>
</dbReference>
<feature type="transmembrane region" description="Helical" evidence="6">
    <location>
        <begin position="182"/>
        <end position="206"/>
    </location>
</feature>
<gene>
    <name evidence="8" type="ORF">FPZ08_09350</name>
</gene>
<evidence type="ECO:0000256" key="6">
    <source>
        <dbReference type="SAM" id="Phobius"/>
    </source>
</evidence>
<dbReference type="RefSeq" id="WP_146289723.1">
    <property type="nucleotide sequence ID" value="NZ_CP042304.1"/>
</dbReference>
<keyword evidence="5 6" id="KW-0472">Membrane</keyword>
<dbReference type="GO" id="GO:0015171">
    <property type="term" value="F:amino acid transmembrane transporter activity"/>
    <property type="evidence" value="ECO:0007669"/>
    <property type="project" value="TreeGrafter"/>
</dbReference>
<evidence type="ECO:0000256" key="4">
    <source>
        <dbReference type="ARBA" id="ARBA00022989"/>
    </source>
</evidence>
<dbReference type="PANTHER" id="PTHR30086">
    <property type="entry name" value="ARGININE EXPORTER PROTEIN ARGO"/>
    <property type="match status" value="1"/>
</dbReference>
<name>A0A5B8LSW0_9HYPH</name>
<feature type="transmembrane region" description="Helical" evidence="6">
    <location>
        <begin position="62"/>
        <end position="87"/>
    </location>
</feature>
<dbReference type="KEGG" id="dea:FPZ08_09350"/>